<accession>E5AE07</accession>
<evidence type="ECO:0000313" key="1">
    <source>
        <dbReference type="EMBL" id="CBY01446.1"/>
    </source>
</evidence>
<name>E5AE07_LEPMJ</name>
<organism evidence="1 2">
    <name type="scientific">Leptosphaeria maculans (strain JN3 / isolate v23.1.3 / race Av1-4-5-6-7-8)</name>
    <name type="common">Blackleg fungus</name>
    <name type="synonym">Phoma lingam</name>
    <dbReference type="NCBI Taxonomy" id="985895"/>
    <lineage>
        <taxon>Eukaryota</taxon>
        <taxon>Fungi</taxon>
        <taxon>Dikarya</taxon>
        <taxon>Ascomycota</taxon>
        <taxon>Pezizomycotina</taxon>
        <taxon>Dothideomycetes</taxon>
        <taxon>Pleosporomycetidae</taxon>
        <taxon>Pleosporales</taxon>
        <taxon>Pleosporineae</taxon>
        <taxon>Leptosphaeriaceae</taxon>
        <taxon>Plenodomus</taxon>
        <taxon>Plenodomus lingam/Leptosphaeria maculans species complex</taxon>
    </lineage>
</organism>
<dbReference type="HOGENOM" id="CLU_3175534_0_0_1"/>
<reference evidence="2" key="1">
    <citation type="journal article" date="2011" name="Nat. Commun.">
        <title>Effector diversification within compartments of the Leptosphaeria maculans genome affected by Repeat-Induced Point mutations.</title>
        <authorList>
            <person name="Rouxel T."/>
            <person name="Grandaubert J."/>
            <person name="Hane J.K."/>
            <person name="Hoede C."/>
            <person name="van de Wouw A.P."/>
            <person name="Couloux A."/>
            <person name="Dominguez V."/>
            <person name="Anthouard V."/>
            <person name="Bally P."/>
            <person name="Bourras S."/>
            <person name="Cozijnsen A.J."/>
            <person name="Ciuffetti L.M."/>
            <person name="Degrave A."/>
            <person name="Dilmaghani A."/>
            <person name="Duret L."/>
            <person name="Fudal I."/>
            <person name="Goodwin S.B."/>
            <person name="Gout L."/>
            <person name="Glaser N."/>
            <person name="Linglin J."/>
            <person name="Kema G.H.J."/>
            <person name="Lapalu N."/>
            <person name="Lawrence C.B."/>
            <person name="May K."/>
            <person name="Meyer M."/>
            <person name="Ollivier B."/>
            <person name="Poulain J."/>
            <person name="Schoch C.L."/>
            <person name="Simon A."/>
            <person name="Spatafora J.W."/>
            <person name="Stachowiak A."/>
            <person name="Turgeon B.G."/>
            <person name="Tyler B.M."/>
            <person name="Vincent D."/>
            <person name="Weissenbach J."/>
            <person name="Amselem J."/>
            <person name="Quesneville H."/>
            <person name="Oliver R.P."/>
            <person name="Wincker P."/>
            <person name="Balesdent M.-H."/>
            <person name="Howlett B.J."/>
        </authorList>
    </citation>
    <scope>NUCLEOTIDE SEQUENCE [LARGE SCALE GENOMIC DNA]</scope>
    <source>
        <strain evidence="2">JN3 / isolate v23.1.3 / race Av1-4-5-6-7-8</strain>
    </source>
</reference>
<dbReference type="VEuPathDB" id="FungiDB:LEMA_uP002330.1"/>
<dbReference type="EMBL" id="FP929139">
    <property type="protein sequence ID" value="CBY01446.1"/>
    <property type="molecule type" value="Genomic_DNA"/>
</dbReference>
<proteinExistence type="predicted"/>
<dbReference type="AlphaFoldDB" id="E5AE07"/>
<dbReference type="InParanoid" id="E5AE07"/>
<evidence type="ECO:0000313" key="2">
    <source>
        <dbReference type="Proteomes" id="UP000002668"/>
    </source>
</evidence>
<protein>
    <submittedName>
        <fullName evidence="1">Predicted protein</fullName>
    </submittedName>
</protein>
<gene>
    <name evidence="1" type="ORF">LEMA_uP002330.1</name>
</gene>
<keyword evidence="2" id="KW-1185">Reference proteome</keyword>
<sequence length="47" mass="5350">MQDEQAAQLRSCVVPWHSIPVVHVCIKERSYHLCPTSSNEATIPLFQ</sequence>
<dbReference type="Proteomes" id="UP000002668">
    <property type="component" value="Genome"/>
</dbReference>